<accession>A0AAW2ANR2</accession>
<name>A0AAW2ANR2_CULAL</name>
<proteinExistence type="predicted"/>
<reference evidence="1 2" key="1">
    <citation type="submission" date="2024-05" db="EMBL/GenBank/DDBJ databases">
        <title>A high-quality chromosomal-level genome assembly of Topmouth culter (Culter alburnus).</title>
        <authorList>
            <person name="Zhao H."/>
        </authorList>
    </citation>
    <scope>NUCLEOTIDE SEQUENCE [LARGE SCALE GENOMIC DNA]</scope>
    <source>
        <strain evidence="1">CATC2023</strain>
        <tissue evidence="1">Muscle</tissue>
    </source>
</reference>
<evidence type="ECO:0000313" key="1">
    <source>
        <dbReference type="EMBL" id="KAK9973965.1"/>
    </source>
</evidence>
<dbReference type="Proteomes" id="UP001479290">
    <property type="component" value="Unassembled WGS sequence"/>
</dbReference>
<comment type="caution">
    <text evidence="1">The sequence shown here is derived from an EMBL/GenBank/DDBJ whole genome shotgun (WGS) entry which is preliminary data.</text>
</comment>
<gene>
    <name evidence="1" type="ORF">ABG768_022078</name>
</gene>
<evidence type="ECO:0000313" key="2">
    <source>
        <dbReference type="Proteomes" id="UP001479290"/>
    </source>
</evidence>
<dbReference type="AlphaFoldDB" id="A0AAW2ANR2"/>
<protein>
    <submittedName>
        <fullName evidence="1">Uncharacterized protein</fullName>
    </submittedName>
</protein>
<keyword evidence="2" id="KW-1185">Reference proteome</keyword>
<dbReference type="EMBL" id="JAWDJR010000005">
    <property type="protein sequence ID" value="KAK9973965.1"/>
    <property type="molecule type" value="Genomic_DNA"/>
</dbReference>
<organism evidence="1 2">
    <name type="scientific">Culter alburnus</name>
    <name type="common">Topmouth culter</name>
    <dbReference type="NCBI Taxonomy" id="194366"/>
    <lineage>
        <taxon>Eukaryota</taxon>
        <taxon>Metazoa</taxon>
        <taxon>Chordata</taxon>
        <taxon>Craniata</taxon>
        <taxon>Vertebrata</taxon>
        <taxon>Euteleostomi</taxon>
        <taxon>Actinopterygii</taxon>
        <taxon>Neopterygii</taxon>
        <taxon>Teleostei</taxon>
        <taxon>Ostariophysi</taxon>
        <taxon>Cypriniformes</taxon>
        <taxon>Xenocyprididae</taxon>
        <taxon>Xenocypridinae</taxon>
        <taxon>Culter</taxon>
    </lineage>
</organism>
<sequence length="95" mass="10596">MIVYRTLSNIQTVCRTAELFISVLQSLSLRTGLWPKAVTFPADTFDLTDGASLDNLLLRIQSYPSLRPSATPIQPEKFINPVASRPRPYCLTADL</sequence>